<feature type="region of interest" description="Disordered" evidence="1">
    <location>
        <begin position="93"/>
        <end position="121"/>
    </location>
</feature>
<dbReference type="EMBL" id="MCFD01000152">
    <property type="protein sequence ID" value="ORX63812.1"/>
    <property type="molecule type" value="Genomic_DNA"/>
</dbReference>
<feature type="region of interest" description="Disordered" evidence="1">
    <location>
        <begin position="31"/>
        <end position="68"/>
    </location>
</feature>
<organism evidence="2 3">
    <name type="scientific">Linderina pennispora</name>
    <dbReference type="NCBI Taxonomy" id="61395"/>
    <lineage>
        <taxon>Eukaryota</taxon>
        <taxon>Fungi</taxon>
        <taxon>Fungi incertae sedis</taxon>
        <taxon>Zoopagomycota</taxon>
        <taxon>Kickxellomycotina</taxon>
        <taxon>Kickxellomycetes</taxon>
        <taxon>Kickxellales</taxon>
        <taxon>Kickxellaceae</taxon>
        <taxon>Linderina</taxon>
    </lineage>
</organism>
<accession>A0A1Y1VR80</accession>
<dbReference type="Proteomes" id="UP000193922">
    <property type="component" value="Unassembled WGS sequence"/>
</dbReference>
<sequence>MLYRGMYTQTPVSLYALLNIGFKIRQGSEFSGLESEPSDSAEEGSGIILVETDSSSPTPPVSDKKPGLPKIDSHCFLVLLWYKKWKEHKHQRDLNPFSEDNNLRPDRLNIGGTGFADDDLPPGYDNIQDNNSFVIETMAAAADGS</sequence>
<evidence type="ECO:0000256" key="1">
    <source>
        <dbReference type="SAM" id="MobiDB-lite"/>
    </source>
</evidence>
<dbReference type="GeneID" id="63802532"/>
<reference evidence="2 3" key="1">
    <citation type="submission" date="2016-07" db="EMBL/GenBank/DDBJ databases">
        <title>Pervasive Adenine N6-methylation of Active Genes in Fungi.</title>
        <authorList>
            <consortium name="DOE Joint Genome Institute"/>
            <person name="Mondo S.J."/>
            <person name="Dannebaum R.O."/>
            <person name="Kuo R.C."/>
            <person name="Labutti K."/>
            <person name="Haridas S."/>
            <person name="Kuo A."/>
            <person name="Salamov A."/>
            <person name="Ahrendt S.R."/>
            <person name="Lipzen A."/>
            <person name="Sullivan W."/>
            <person name="Andreopoulos W.B."/>
            <person name="Clum A."/>
            <person name="Lindquist E."/>
            <person name="Daum C."/>
            <person name="Ramamoorthy G.K."/>
            <person name="Gryganskyi A."/>
            <person name="Culley D."/>
            <person name="Magnuson J.K."/>
            <person name="James T.Y."/>
            <person name="O'Malley M.A."/>
            <person name="Stajich J.E."/>
            <person name="Spatafora J.W."/>
            <person name="Visel A."/>
            <person name="Grigoriev I.V."/>
        </authorList>
    </citation>
    <scope>NUCLEOTIDE SEQUENCE [LARGE SCALE GENOMIC DNA]</scope>
    <source>
        <strain evidence="2 3">ATCC 12442</strain>
    </source>
</reference>
<evidence type="ECO:0000313" key="3">
    <source>
        <dbReference type="Proteomes" id="UP000193922"/>
    </source>
</evidence>
<protein>
    <submittedName>
        <fullName evidence="2">Uncharacterized protein</fullName>
    </submittedName>
</protein>
<gene>
    <name evidence="2" type="ORF">DL89DRAFT_263056</name>
</gene>
<comment type="caution">
    <text evidence="2">The sequence shown here is derived from an EMBL/GenBank/DDBJ whole genome shotgun (WGS) entry which is preliminary data.</text>
</comment>
<keyword evidence="3" id="KW-1185">Reference proteome</keyword>
<dbReference type="AlphaFoldDB" id="A0A1Y1VR80"/>
<dbReference type="RefSeq" id="XP_040739075.1">
    <property type="nucleotide sequence ID" value="XM_040885884.1"/>
</dbReference>
<proteinExistence type="predicted"/>
<name>A0A1Y1VR80_9FUNG</name>
<evidence type="ECO:0000313" key="2">
    <source>
        <dbReference type="EMBL" id="ORX63812.1"/>
    </source>
</evidence>